<dbReference type="InterPro" id="IPR009057">
    <property type="entry name" value="Homeodomain-like_sf"/>
</dbReference>
<dbReference type="InterPro" id="IPR050109">
    <property type="entry name" value="HTH-type_TetR-like_transc_reg"/>
</dbReference>
<feature type="domain" description="HTH tetR-type" evidence="5">
    <location>
        <begin position="20"/>
        <end position="80"/>
    </location>
</feature>
<organism evidence="6 7">
    <name type="scientific">Prescottella soli</name>
    <dbReference type="NCBI Taxonomy" id="1543852"/>
    <lineage>
        <taxon>Bacteria</taxon>
        <taxon>Bacillati</taxon>
        <taxon>Actinomycetota</taxon>
        <taxon>Actinomycetes</taxon>
        <taxon>Mycobacteriales</taxon>
        <taxon>Nocardiaceae</taxon>
        <taxon>Prescottella</taxon>
    </lineage>
</organism>
<dbReference type="SUPFAM" id="SSF46689">
    <property type="entry name" value="Homeodomain-like"/>
    <property type="match status" value="1"/>
</dbReference>
<dbReference type="PANTHER" id="PTHR30055">
    <property type="entry name" value="HTH-TYPE TRANSCRIPTIONAL REGULATOR RUTR"/>
    <property type="match status" value="1"/>
</dbReference>
<dbReference type="PRINTS" id="PR00455">
    <property type="entry name" value="HTHTETR"/>
</dbReference>
<evidence type="ECO:0000256" key="1">
    <source>
        <dbReference type="ARBA" id="ARBA00023015"/>
    </source>
</evidence>
<keyword evidence="2 4" id="KW-0238">DNA-binding</keyword>
<comment type="caution">
    <text evidence="6">The sequence shown here is derived from an EMBL/GenBank/DDBJ whole genome shotgun (WGS) entry which is preliminary data.</text>
</comment>
<dbReference type="Gene3D" id="1.10.357.10">
    <property type="entry name" value="Tetracycline Repressor, domain 2"/>
    <property type="match status" value="1"/>
</dbReference>
<dbReference type="PROSITE" id="PS50977">
    <property type="entry name" value="HTH_TETR_2"/>
    <property type="match status" value="1"/>
</dbReference>
<dbReference type="PANTHER" id="PTHR30055:SF234">
    <property type="entry name" value="HTH-TYPE TRANSCRIPTIONAL REGULATOR BETI"/>
    <property type="match status" value="1"/>
</dbReference>
<dbReference type="RefSeq" id="WP_408586828.1">
    <property type="nucleotide sequence ID" value="NZ_CP157276.1"/>
</dbReference>
<dbReference type="EMBL" id="JBDLNU010000004">
    <property type="protein sequence ID" value="MFM1729589.1"/>
    <property type="molecule type" value="Genomic_DNA"/>
</dbReference>
<gene>
    <name evidence="6" type="ORF">ABEU19_003100</name>
</gene>
<dbReference type="SUPFAM" id="SSF48498">
    <property type="entry name" value="Tetracyclin repressor-like, C-terminal domain"/>
    <property type="match status" value="1"/>
</dbReference>
<proteinExistence type="predicted"/>
<evidence type="ECO:0000256" key="4">
    <source>
        <dbReference type="PROSITE-ProRule" id="PRU00335"/>
    </source>
</evidence>
<dbReference type="Pfam" id="PF17932">
    <property type="entry name" value="TetR_C_24"/>
    <property type="match status" value="1"/>
</dbReference>
<feature type="DNA-binding region" description="H-T-H motif" evidence="4">
    <location>
        <begin position="43"/>
        <end position="62"/>
    </location>
</feature>
<evidence type="ECO:0000256" key="2">
    <source>
        <dbReference type="ARBA" id="ARBA00023125"/>
    </source>
</evidence>
<evidence type="ECO:0000313" key="6">
    <source>
        <dbReference type="EMBL" id="MFM1729589.1"/>
    </source>
</evidence>
<protein>
    <submittedName>
        <fullName evidence="6">TetR/AcrR family transcriptional regulator</fullName>
    </submittedName>
</protein>
<accession>A0ABW9FWH5</accession>
<keyword evidence="3" id="KW-0804">Transcription</keyword>
<reference evidence="6 7" key="1">
    <citation type="submission" date="2023-11" db="EMBL/GenBank/DDBJ databases">
        <authorList>
            <person name="Val-Calvo J."/>
            <person name="Scortti M."/>
            <person name="Vazquez-Boland J."/>
        </authorList>
    </citation>
    <scope>NUCLEOTIDE SEQUENCE [LARGE SCALE GENOMIC DNA]</scope>
    <source>
        <strain evidence="6 7">DSM 46662</strain>
    </source>
</reference>
<evidence type="ECO:0000259" key="5">
    <source>
        <dbReference type="PROSITE" id="PS50977"/>
    </source>
</evidence>
<dbReference type="InterPro" id="IPR036271">
    <property type="entry name" value="Tet_transcr_reg_TetR-rel_C_sf"/>
</dbReference>
<evidence type="ECO:0000313" key="7">
    <source>
        <dbReference type="Proteomes" id="UP001629744"/>
    </source>
</evidence>
<keyword evidence="7" id="KW-1185">Reference proteome</keyword>
<keyword evidence="1" id="KW-0805">Transcription regulation</keyword>
<evidence type="ECO:0000256" key="3">
    <source>
        <dbReference type="ARBA" id="ARBA00023163"/>
    </source>
</evidence>
<dbReference type="InterPro" id="IPR001647">
    <property type="entry name" value="HTH_TetR"/>
</dbReference>
<sequence>MSTDVTEGADDPTDWRSVEPLDLTPILSASLDAFYESGFHGASVREIARRVGVTVPSLYYHHQSKEGLLIALLELSISDLRSRALAANDAGDGDPVQRLTNVIFTIVLQMTNRARLAALEGEARYLGPENWERYRAVRKGVEGLVLDIVHDGNTSGDFDADDPAETTRAILGMCQVIPRWYHAEGVHSPEVVARKYVEIALRMAGATRAPDMPTNSEPTEHAS</sequence>
<name>A0ABW9FWH5_9NOCA</name>
<dbReference type="Pfam" id="PF00440">
    <property type="entry name" value="TetR_N"/>
    <property type="match status" value="1"/>
</dbReference>
<dbReference type="Proteomes" id="UP001629744">
    <property type="component" value="Unassembled WGS sequence"/>
</dbReference>
<dbReference type="InterPro" id="IPR041490">
    <property type="entry name" value="KstR2_TetR_C"/>
</dbReference>